<proteinExistence type="predicted"/>
<keyword evidence="2" id="KW-1185">Reference proteome</keyword>
<gene>
    <name evidence="1" type="ORF">L3Q82_002161</name>
</gene>
<dbReference type="EMBL" id="CM041545">
    <property type="protein sequence ID" value="KAI3361831.1"/>
    <property type="molecule type" value="Genomic_DNA"/>
</dbReference>
<evidence type="ECO:0000313" key="2">
    <source>
        <dbReference type="Proteomes" id="UP000831701"/>
    </source>
</evidence>
<comment type="caution">
    <text evidence="1">The sequence shown here is derived from an EMBL/GenBank/DDBJ whole genome shotgun (WGS) entry which is preliminary data.</text>
</comment>
<dbReference type="Proteomes" id="UP000831701">
    <property type="component" value="Chromosome 15"/>
</dbReference>
<protein>
    <submittedName>
        <fullName evidence="1">Uncharacterized protein</fullName>
    </submittedName>
</protein>
<reference evidence="1" key="1">
    <citation type="submission" date="2022-04" db="EMBL/GenBank/DDBJ databases">
        <title>Jade perch genome.</title>
        <authorList>
            <person name="Chao B."/>
        </authorList>
    </citation>
    <scope>NUCLEOTIDE SEQUENCE</scope>
    <source>
        <strain evidence="1">CB-2022</strain>
    </source>
</reference>
<accession>A0ACB8W278</accession>
<sequence>MCASLLAVSFLLLPPPPFTLLASVHALPEHSGILSLYSGLVRFLSQSDPPALAPGHVQYFLPRLAILPPSTRCPQTFPTRVPRSPAHLFSLPSSPLRSPDLLLAHLLSLPSSASHPVTPAFVTLQPFTLSPRSLFLVLCPPLLADVIFSLAALKAFIFLLHIENCSEPITYQLLQIVESAHSKQPVAETLHRNQGKVETIDARETAPHNASENMYGNSTDLSQRGGLSIAVPGEIRGYEMAHKRHGKLPWKDLFQPSIDLAEKGFPLGRALASALSSHKKTIITDEALCEVFCGKSDDVLKENDTIKFTKLAATYRKIAEEGPDAFYHGELAQNLVADIQAAGYNFTSDSVATNEKKVLTYHRIVEAFRFAYAKRTLLGDPAFLNISDLIQNMTSSSYAADLHNKITDETTHHMNYYEPEFYLPENYGTSHLSVVAEDGSAVAATSTINQFLGSKVMSKSTGIILNNEMDDFSSPFITNGFGVPPSPNNFIRPAIIFDKNNKVKMVVGGSGGTKITTSVTQVILNSLFFDYNLNKAVSDPRLHNQLSPNTTVAEPGFDKNVLDGLALKNHETEFLKSSGAVVQAVVSYDDGLHAKSDPRKWAYAAGY</sequence>
<name>A0ACB8W278_9TELE</name>
<evidence type="ECO:0000313" key="1">
    <source>
        <dbReference type="EMBL" id="KAI3361831.1"/>
    </source>
</evidence>
<organism evidence="1 2">
    <name type="scientific">Scortum barcoo</name>
    <name type="common">barcoo grunter</name>
    <dbReference type="NCBI Taxonomy" id="214431"/>
    <lineage>
        <taxon>Eukaryota</taxon>
        <taxon>Metazoa</taxon>
        <taxon>Chordata</taxon>
        <taxon>Craniata</taxon>
        <taxon>Vertebrata</taxon>
        <taxon>Euteleostomi</taxon>
        <taxon>Actinopterygii</taxon>
        <taxon>Neopterygii</taxon>
        <taxon>Teleostei</taxon>
        <taxon>Neoteleostei</taxon>
        <taxon>Acanthomorphata</taxon>
        <taxon>Eupercaria</taxon>
        <taxon>Centrarchiformes</taxon>
        <taxon>Terapontoidei</taxon>
        <taxon>Terapontidae</taxon>
        <taxon>Scortum</taxon>
    </lineage>
</organism>